<dbReference type="Gene3D" id="1.10.357.10">
    <property type="entry name" value="Tetracycline Repressor, domain 2"/>
    <property type="match status" value="1"/>
</dbReference>
<dbReference type="PANTHER" id="PTHR30055:SF151">
    <property type="entry name" value="TRANSCRIPTIONAL REGULATORY PROTEIN"/>
    <property type="match status" value="1"/>
</dbReference>
<sequence>MAHRPTPERRRPGRPNLINREIVADAAIGLIAESGVEALTFQSLAARLGVKHPALYRHVDGRSGLLRAVADRFMETTEWPEPRGSWQDYLRDVAAAIDTACGRYPGMMDLIYNQVWPMPERLIRAALEMTENLVVFGFPRRLALVAADMVADFAADSRIRRDRIAQYTEQWGGFTQALAPDGPDGAHDAGLRAAFDAHFSAGPDAWADDKLEIILAGIEARLAAADARKTQVT</sequence>
<dbReference type="InterPro" id="IPR003012">
    <property type="entry name" value="Tet_transcr_reg_TetR"/>
</dbReference>
<evidence type="ECO:0000256" key="2">
    <source>
        <dbReference type="ARBA" id="ARBA00023125"/>
    </source>
</evidence>
<evidence type="ECO:0000259" key="5">
    <source>
        <dbReference type="PROSITE" id="PS50977"/>
    </source>
</evidence>
<keyword evidence="2 4" id="KW-0238">DNA-binding</keyword>
<evidence type="ECO:0000256" key="4">
    <source>
        <dbReference type="PROSITE-ProRule" id="PRU00335"/>
    </source>
</evidence>
<dbReference type="Proteomes" id="UP001072034">
    <property type="component" value="Unassembled WGS sequence"/>
</dbReference>
<evidence type="ECO:0000256" key="3">
    <source>
        <dbReference type="ARBA" id="ARBA00023163"/>
    </source>
</evidence>
<comment type="caution">
    <text evidence="6">The sequence shown here is derived from an EMBL/GenBank/DDBJ whole genome shotgun (WGS) entry which is preliminary data.</text>
</comment>
<dbReference type="SUPFAM" id="SSF46689">
    <property type="entry name" value="Homeodomain-like"/>
    <property type="match status" value="1"/>
</dbReference>
<dbReference type="PROSITE" id="PS50977">
    <property type="entry name" value="HTH_TETR_2"/>
    <property type="match status" value="1"/>
</dbReference>
<dbReference type="Gene3D" id="1.10.10.60">
    <property type="entry name" value="Homeodomain-like"/>
    <property type="match status" value="1"/>
</dbReference>
<dbReference type="SUPFAM" id="SSF48498">
    <property type="entry name" value="Tetracyclin repressor-like, C-terminal domain"/>
    <property type="match status" value="1"/>
</dbReference>
<evidence type="ECO:0000313" key="7">
    <source>
        <dbReference type="Proteomes" id="UP001072034"/>
    </source>
</evidence>
<keyword evidence="7" id="KW-1185">Reference proteome</keyword>
<dbReference type="PANTHER" id="PTHR30055">
    <property type="entry name" value="HTH-TYPE TRANSCRIPTIONAL REGULATOR RUTR"/>
    <property type="match status" value="1"/>
</dbReference>
<feature type="domain" description="HTH tetR-type" evidence="5">
    <location>
        <begin position="17"/>
        <end position="77"/>
    </location>
</feature>
<reference evidence="6" key="1">
    <citation type="submission" date="2022-10" db="EMBL/GenBank/DDBJ databases">
        <title>Genome sequence of Actinomyces israelii ATCC 10048.</title>
        <authorList>
            <person name="Watt R.M."/>
            <person name="Tong W.M."/>
        </authorList>
    </citation>
    <scope>NUCLEOTIDE SEQUENCE</scope>
    <source>
        <strain evidence="6">ATCC 10048</strain>
    </source>
</reference>
<evidence type="ECO:0000313" key="6">
    <source>
        <dbReference type="EMBL" id="MCZ0859205.1"/>
    </source>
</evidence>
<dbReference type="PRINTS" id="PR00455">
    <property type="entry name" value="HTHTETR"/>
</dbReference>
<keyword evidence="3" id="KW-0804">Transcription</keyword>
<dbReference type="RefSeq" id="WP_052374932.1">
    <property type="nucleotide sequence ID" value="NZ_CAJPNG010000008.1"/>
</dbReference>
<dbReference type="PRINTS" id="PR00400">
    <property type="entry name" value="TETREPRESSOR"/>
</dbReference>
<dbReference type="EMBL" id="JAPTMY010000042">
    <property type="protein sequence ID" value="MCZ0859205.1"/>
    <property type="molecule type" value="Genomic_DNA"/>
</dbReference>
<name>A0ABT4IBU3_9ACTO</name>
<gene>
    <name evidence="6" type="ORF">OHJ16_14270</name>
</gene>
<dbReference type="InterPro" id="IPR050109">
    <property type="entry name" value="HTH-type_TetR-like_transc_reg"/>
</dbReference>
<dbReference type="InterPro" id="IPR009057">
    <property type="entry name" value="Homeodomain-like_sf"/>
</dbReference>
<protein>
    <submittedName>
        <fullName evidence="6">TetR family transcriptional regulator</fullName>
    </submittedName>
</protein>
<dbReference type="InterPro" id="IPR036271">
    <property type="entry name" value="Tet_transcr_reg_TetR-rel_C_sf"/>
</dbReference>
<dbReference type="Pfam" id="PF00440">
    <property type="entry name" value="TetR_N"/>
    <property type="match status" value="1"/>
</dbReference>
<keyword evidence="1" id="KW-0805">Transcription regulation</keyword>
<proteinExistence type="predicted"/>
<evidence type="ECO:0000256" key="1">
    <source>
        <dbReference type="ARBA" id="ARBA00023015"/>
    </source>
</evidence>
<accession>A0ABT4IBU3</accession>
<organism evidence="6 7">
    <name type="scientific">Actinomyces israelii</name>
    <dbReference type="NCBI Taxonomy" id="1659"/>
    <lineage>
        <taxon>Bacteria</taxon>
        <taxon>Bacillati</taxon>
        <taxon>Actinomycetota</taxon>
        <taxon>Actinomycetes</taxon>
        <taxon>Actinomycetales</taxon>
        <taxon>Actinomycetaceae</taxon>
        <taxon>Actinomyces</taxon>
    </lineage>
</organism>
<dbReference type="InterPro" id="IPR001647">
    <property type="entry name" value="HTH_TetR"/>
</dbReference>
<feature type="DNA-binding region" description="H-T-H motif" evidence="4">
    <location>
        <begin position="40"/>
        <end position="59"/>
    </location>
</feature>